<feature type="domain" description="UspA" evidence="1">
    <location>
        <begin position="6"/>
        <end position="151"/>
    </location>
</feature>
<dbReference type="AlphaFoldDB" id="A0A3B1C477"/>
<accession>A0A3B1C477</accession>
<evidence type="ECO:0000259" key="1">
    <source>
        <dbReference type="Pfam" id="PF00582"/>
    </source>
</evidence>
<dbReference type="EMBL" id="UOFZ01000119">
    <property type="protein sequence ID" value="VAX13495.1"/>
    <property type="molecule type" value="Genomic_DNA"/>
</dbReference>
<gene>
    <name evidence="2" type="ORF">MNBD_GAMMA24-742</name>
</gene>
<dbReference type="Pfam" id="PF00582">
    <property type="entry name" value="Usp"/>
    <property type="match status" value="1"/>
</dbReference>
<protein>
    <recommendedName>
        <fullName evidence="1">UspA domain-containing protein</fullName>
    </recommendedName>
</protein>
<dbReference type="InterPro" id="IPR014729">
    <property type="entry name" value="Rossmann-like_a/b/a_fold"/>
</dbReference>
<dbReference type="SUPFAM" id="SSF52402">
    <property type="entry name" value="Adenine nucleotide alpha hydrolases-like"/>
    <property type="match status" value="1"/>
</dbReference>
<organism evidence="2">
    <name type="scientific">hydrothermal vent metagenome</name>
    <dbReference type="NCBI Taxonomy" id="652676"/>
    <lineage>
        <taxon>unclassified sequences</taxon>
        <taxon>metagenomes</taxon>
        <taxon>ecological metagenomes</taxon>
    </lineage>
</organism>
<name>A0A3B1C477_9ZZZZ</name>
<dbReference type="InterPro" id="IPR006016">
    <property type="entry name" value="UspA"/>
</dbReference>
<reference evidence="2" key="1">
    <citation type="submission" date="2018-06" db="EMBL/GenBank/DDBJ databases">
        <authorList>
            <person name="Zhirakovskaya E."/>
        </authorList>
    </citation>
    <scope>NUCLEOTIDE SEQUENCE</scope>
</reference>
<evidence type="ECO:0000313" key="2">
    <source>
        <dbReference type="EMBL" id="VAX13495.1"/>
    </source>
</evidence>
<proteinExistence type="predicted"/>
<dbReference type="Gene3D" id="3.40.50.620">
    <property type="entry name" value="HUPs"/>
    <property type="match status" value="1"/>
</dbReference>
<sequence>MNSVSHILLASHGTEGALAAEQMALSMCAKGAKLHHLIVVPTLWQGMTGDDWLNNGSTRDTFRRYLEGELGREVDEHCERVSKFAEENELEYSKEIVLGEPDECLIDSSKRDIFDLVIMGSPRPKGKKGLRSRMKTEPLARALNIPLLIVPYPTDE</sequence>
<dbReference type="CDD" id="cd00293">
    <property type="entry name" value="USP-like"/>
    <property type="match status" value="1"/>
</dbReference>